<accession>A0A9N9T3L6</accession>
<sequence length="70" mass="8303">MVNQSIKVYARVKKGFEEKPSVPYDITTNKEDFEDLTFYLSSRCTLNNISGFRKVSFKFIKFSYYYLSGY</sequence>
<gene>
    <name evidence="1" type="ORF">DIABBA_LOCUS8986</name>
</gene>
<keyword evidence="2" id="KW-1185">Reference proteome</keyword>
<dbReference type="Proteomes" id="UP001153709">
    <property type="component" value="Chromosome 6"/>
</dbReference>
<organism evidence="1 2">
    <name type="scientific">Diabrotica balteata</name>
    <name type="common">Banded cucumber beetle</name>
    <dbReference type="NCBI Taxonomy" id="107213"/>
    <lineage>
        <taxon>Eukaryota</taxon>
        <taxon>Metazoa</taxon>
        <taxon>Ecdysozoa</taxon>
        <taxon>Arthropoda</taxon>
        <taxon>Hexapoda</taxon>
        <taxon>Insecta</taxon>
        <taxon>Pterygota</taxon>
        <taxon>Neoptera</taxon>
        <taxon>Endopterygota</taxon>
        <taxon>Coleoptera</taxon>
        <taxon>Polyphaga</taxon>
        <taxon>Cucujiformia</taxon>
        <taxon>Chrysomeloidea</taxon>
        <taxon>Chrysomelidae</taxon>
        <taxon>Galerucinae</taxon>
        <taxon>Diabroticina</taxon>
        <taxon>Diabroticites</taxon>
        <taxon>Diabrotica</taxon>
    </lineage>
</organism>
<dbReference type="AlphaFoldDB" id="A0A9N9T3L6"/>
<evidence type="ECO:0000313" key="2">
    <source>
        <dbReference type="Proteomes" id="UP001153709"/>
    </source>
</evidence>
<protein>
    <submittedName>
        <fullName evidence="1">Uncharacterized protein</fullName>
    </submittedName>
</protein>
<dbReference type="EMBL" id="OU898281">
    <property type="protein sequence ID" value="CAG9835824.1"/>
    <property type="molecule type" value="Genomic_DNA"/>
</dbReference>
<name>A0A9N9T3L6_DIABA</name>
<evidence type="ECO:0000313" key="1">
    <source>
        <dbReference type="EMBL" id="CAG9835824.1"/>
    </source>
</evidence>
<proteinExistence type="predicted"/>
<dbReference type="OrthoDB" id="3176171at2759"/>
<reference evidence="1" key="1">
    <citation type="submission" date="2022-01" db="EMBL/GenBank/DDBJ databases">
        <authorList>
            <person name="King R."/>
        </authorList>
    </citation>
    <scope>NUCLEOTIDE SEQUENCE</scope>
</reference>